<organism evidence="2 3">
    <name type="scientific">Clostridium botulinum (strain Hall / ATCC 3502 / NCTC 13319 / Type A)</name>
    <dbReference type="NCBI Taxonomy" id="441771"/>
    <lineage>
        <taxon>Bacteria</taxon>
        <taxon>Bacillati</taxon>
        <taxon>Bacillota</taxon>
        <taxon>Clostridia</taxon>
        <taxon>Eubacteriales</taxon>
        <taxon>Clostridiaceae</taxon>
        <taxon>Clostridium</taxon>
    </lineage>
</organism>
<keyword evidence="1" id="KW-0812">Transmembrane</keyword>
<dbReference type="HOGENOM" id="CLU_3134012_0_0_9"/>
<sequence length="49" mass="5756">MANIVISVIIHRNISVTKEFAYLKILIINLFVGKRLIYSVFYIFKIVKL</sequence>
<evidence type="ECO:0000313" key="3">
    <source>
        <dbReference type="Proteomes" id="UP000001986"/>
    </source>
</evidence>
<reference evidence="2 3" key="1">
    <citation type="journal article" date="2007" name="Genome Res.">
        <title>Genome sequence of a proteolytic (Group I) Clostridium botulinum strain Hall A and comparative analysis of the clostridial genomes.</title>
        <authorList>
            <person name="Sebaihia M."/>
            <person name="Peck M.W."/>
            <person name="Minton N.P."/>
            <person name="Thomson N.R."/>
            <person name="Holden M.T.G."/>
            <person name="Mitchell W.J."/>
            <person name="Carter A.T."/>
            <person name="Bentley S.D."/>
            <person name="Mason D.R."/>
            <person name="Crossman L."/>
            <person name="Paul C.J."/>
            <person name="Ivens A."/>
            <person name="Wells-Bennik M.H.J."/>
            <person name="Davis I.J."/>
            <person name="Cerdeno-Tarraga A.M."/>
            <person name="Churcher C."/>
            <person name="Quail M.A."/>
            <person name="Chillingworth T."/>
            <person name="Feltwell T."/>
            <person name="Fraser A."/>
            <person name="Goodhead I."/>
            <person name="Hance Z."/>
            <person name="Jagels K."/>
            <person name="Larke N."/>
            <person name="Maddison M."/>
            <person name="Moule S."/>
            <person name="Mungall K."/>
            <person name="Norbertczak H."/>
            <person name="Rabbinowitsch E."/>
            <person name="Sanders M."/>
            <person name="Simmonds M."/>
            <person name="White B."/>
            <person name="Whithead S."/>
            <person name="Parkhill J."/>
        </authorList>
    </citation>
    <scope>NUCLEOTIDE SEQUENCE [LARGE SCALE GENOMIC DNA]</scope>
    <source>
        <strain evidence="3">Hall / ATCC 3502 / NCTC 13319 / Type A [Sanger]</strain>
    </source>
</reference>
<gene>
    <name evidence="2" type="ordered locus">CBO0596</name>
</gene>
<protein>
    <submittedName>
        <fullName evidence="2">Membrane protein</fullName>
    </submittedName>
</protein>
<keyword evidence="1" id="KW-1133">Transmembrane helix</keyword>
<dbReference type="AlphaFoldDB" id="A5HZE0"/>
<dbReference type="KEGG" id="cbo:CBO0596"/>
<proteinExistence type="predicted"/>
<evidence type="ECO:0000256" key="1">
    <source>
        <dbReference type="SAM" id="Phobius"/>
    </source>
</evidence>
<feature type="transmembrane region" description="Helical" evidence="1">
    <location>
        <begin position="21"/>
        <end position="44"/>
    </location>
</feature>
<name>A5HZE0_CLOBH</name>
<accession>A5HZE0</accession>
<keyword evidence="3" id="KW-1185">Reference proteome</keyword>
<dbReference type="EMBL" id="AM412317">
    <property type="protein sequence ID" value="CAL82149.1"/>
    <property type="molecule type" value="Genomic_DNA"/>
</dbReference>
<evidence type="ECO:0000313" key="2">
    <source>
        <dbReference type="EMBL" id="CAL82149.1"/>
    </source>
</evidence>
<dbReference type="Proteomes" id="UP000001986">
    <property type="component" value="Chromosome"/>
</dbReference>
<keyword evidence="1" id="KW-0472">Membrane</keyword>